<feature type="region of interest" description="Disordered" evidence="1">
    <location>
        <begin position="35"/>
        <end position="267"/>
    </location>
</feature>
<comment type="caution">
    <text evidence="2">The sequence shown here is derived from an EMBL/GenBank/DDBJ whole genome shotgun (WGS) entry which is preliminary data.</text>
</comment>
<dbReference type="Proteomes" id="UP001497525">
    <property type="component" value="Unassembled WGS sequence"/>
</dbReference>
<feature type="compositionally biased region" description="Polar residues" evidence="1">
    <location>
        <begin position="132"/>
        <end position="150"/>
    </location>
</feature>
<name>A0AAV2TQ29_CALDB</name>
<evidence type="ECO:0000313" key="2">
    <source>
        <dbReference type="EMBL" id="CAL5138334.1"/>
    </source>
</evidence>
<accession>A0AAV2TQ29</accession>
<feature type="compositionally biased region" description="Low complexity" evidence="1">
    <location>
        <begin position="186"/>
        <end position="203"/>
    </location>
</feature>
<proteinExistence type="predicted"/>
<organism evidence="2 3">
    <name type="scientific">Calicophoron daubneyi</name>
    <name type="common">Rumen fluke</name>
    <name type="synonym">Paramphistomum daubneyi</name>
    <dbReference type="NCBI Taxonomy" id="300641"/>
    <lineage>
        <taxon>Eukaryota</taxon>
        <taxon>Metazoa</taxon>
        <taxon>Spiralia</taxon>
        <taxon>Lophotrochozoa</taxon>
        <taxon>Platyhelminthes</taxon>
        <taxon>Trematoda</taxon>
        <taxon>Digenea</taxon>
        <taxon>Plagiorchiida</taxon>
        <taxon>Pronocephalata</taxon>
        <taxon>Paramphistomoidea</taxon>
        <taxon>Paramphistomidae</taxon>
        <taxon>Calicophoron</taxon>
    </lineage>
</organism>
<feature type="compositionally biased region" description="Polar residues" evidence="1">
    <location>
        <begin position="44"/>
        <end position="58"/>
    </location>
</feature>
<feature type="region of interest" description="Disordered" evidence="1">
    <location>
        <begin position="348"/>
        <end position="420"/>
    </location>
</feature>
<evidence type="ECO:0000256" key="1">
    <source>
        <dbReference type="SAM" id="MobiDB-lite"/>
    </source>
</evidence>
<evidence type="ECO:0000313" key="3">
    <source>
        <dbReference type="Proteomes" id="UP001497525"/>
    </source>
</evidence>
<reference evidence="2" key="1">
    <citation type="submission" date="2024-06" db="EMBL/GenBank/DDBJ databases">
        <authorList>
            <person name="Liu X."/>
            <person name="Lenzi L."/>
            <person name="Haldenby T S."/>
            <person name="Uol C."/>
        </authorList>
    </citation>
    <scope>NUCLEOTIDE SEQUENCE</scope>
</reference>
<sequence length="443" mass="48812">MPSEKQNGPMECVSEHVHTVMNGVDSDLNKKRIDQINGLAPDPQSVSVVPNDGLTSTDKTTHPECQELNGDGSECDSNQQWTKVIRPSNARQSQRKKLRFVDPKEPFQPNGHPEPQFRPRSFRGSRDHGFSYRTTSSATLPRNRPTQHANVNVELPNENSYQSKPERGSLPDNKLLVSVPSEPNRSGVNSSTASSPSASVSSPDLQNGYDRSEDKVPFRPPGRPSKNRRGHNPLGENDGYSGRGYARFRQNSSPVGVVDNGNTATNARPMSRLVRSPTSPVGPITNQFHGGHDDQWRHPGSGGNWRRPHHTMSYSSRGQPPYHRFNAAPPHSARTYNNTAARYRASALPNSTEVEPVDVPATTVNNSPSDPQPPPVSTPAVEKQTAIPEKRTSWAAAVASNTSRTEPVKPRPLSPCTDPSRTKLLSFLQHQWLSFLDRPHQSV</sequence>
<dbReference type="EMBL" id="CAXLJL010000489">
    <property type="protein sequence ID" value="CAL5138334.1"/>
    <property type="molecule type" value="Genomic_DNA"/>
</dbReference>
<gene>
    <name evidence="2" type="ORF">CDAUBV1_LOCUS12928</name>
</gene>
<protein>
    <submittedName>
        <fullName evidence="2">Uncharacterized protein</fullName>
    </submittedName>
</protein>
<feature type="compositionally biased region" description="Polar residues" evidence="1">
    <location>
        <begin position="249"/>
        <end position="267"/>
    </location>
</feature>
<dbReference type="AlphaFoldDB" id="A0AAV2TQ29"/>